<dbReference type="InterPro" id="IPR038204">
    <property type="entry name" value="Abf-1/2_sf"/>
</dbReference>
<dbReference type="OrthoDB" id="5786696at2759"/>
<name>A0A2A6BST3_PRIPA</name>
<reference evidence="1" key="2">
    <citation type="submission" date="2022-06" db="UniProtKB">
        <authorList>
            <consortium name="EnsemblMetazoa"/>
        </authorList>
    </citation>
    <scope>IDENTIFICATION</scope>
    <source>
        <strain evidence="1">PS312</strain>
    </source>
</reference>
<dbReference type="Gene3D" id="3.30.30.110">
    <property type="entry name" value="Antibacterial factor-related peptide"/>
    <property type="match status" value="1"/>
</dbReference>
<accession>A0A8R1Y6Y3</accession>
<sequence>ERITTWKVMKVLLISAFLSCLLIAGEAQVVLTTCARMNDGPIFAKAAEVACSLSCKYRACNNSKCVFRSGRPVCECSMLILTRYEQRKNIKI</sequence>
<evidence type="ECO:0000313" key="2">
    <source>
        <dbReference type="Proteomes" id="UP000005239"/>
    </source>
</evidence>
<evidence type="ECO:0000313" key="1">
    <source>
        <dbReference type="EnsemblMetazoa" id="PPA01653.1"/>
    </source>
</evidence>
<keyword evidence="2" id="KW-1185">Reference proteome</keyword>
<dbReference type="PANTHER" id="PTHR37971">
    <property type="entry name" value="ANTIBACTERIAL FACTOR-RELATED PEPTIDE 1-RELATED"/>
    <property type="match status" value="1"/>
</dbReference>
<dbReference type="Pfam" id="PF16839">
    <property type="entry name" value="Antimicrobial25"/>
    <property type="match status" value="1"/>
</dbReference>
<dbReference type="Proteomes" id="UP000005239">
    <property type="component" value="Unassembled WGS sequence"/>
</dbReference>
<accession>A0A2A6BST3</accession>
<protein>
    <submittedName>
        <fullName evidence="1">Uncharacterized protein</fullName>
    </submittedName>
</protein>
<dbReference type="EnsemblMetazoa" id="PPA01653.1">
    <property type="protein sequence ID" value="PPA01653.1"/>
    <property type="gene ID" value="WBGene00091207"/>
</dbReference>
<organism evidence="1 2">
    <name type="scientific">Pristionchus pacificus</name>
    <name type="common">Parasitic nematode worm</name>
    <dbReference type="NCBI Taxonomy" id="54126"/>
    <lineage>
        <taxon>Eukaryota</taxon>
        <taxon>Metazoa</taxon>
        <taxon>Ecdysozoa</taxon>
        <taxon>Nematoda</taxon>
        <taxon>Chromadorea</taxon>
        <taxon>Rhabditida</taxon>
        <taxon>Rhabditina</taxon>
        <taxon>Diplogasteromorpha</taxon>
        <taxon>Diplogasteroidea</taxon>
        <taxon>Neodiplogasteridae</taxon>
        <taxon>Pristionchus</taxon>
    </lineage>
</organism>
<proteinExistence type="predicted"/>
<dbReference type="GO" id="GO:0098542">
    <property type="term" value="P:defense response to other organism"/>
    <property type="evidence" value="ECO:0007669"/>
    <property type="project" value="InterPro"/>
</dbReference>
<dbReference type="InterPro" id="IPR031770">
    <property type="entry name" value="Abf-1/2"/>
</dbReference>
<reference evidence="2" key="1">
    <citation type="journal article" date="2008" name="Nat. Genet.">
        <title>The Pristionchus pacificus genome provides a unique perspective on nematode lifestyle and parasitism.</title>
        <authorList>
            <person name="Dieterich C."/>
            <person name="Clifton S.W."/>
            <person name="Schuster L.N."/>
            <person name="Chinwalla A."/>
            <person name="Delehaunty K."/>
            <person name="Dinkelacker I."/>
            <person name="Fulton L."/>
            <person name="Fulton R."/>
            <person name="Godfrey J."/>
            <person name="Minx P."/>
            <person name="Mitreva M."/>
            <person name="Roeseler W."/>
            <person name="Tian H."/>
            <person name="Witte H."/>
            <person name="Yang S.P."/>
            <person name="Wilson R.K."/>
            <person name="Sommer R.J."/>
        </authorList>
    </citation>
    <scope>NUCLEOTIDE SEQUENCE [LARGE SCALE GENOMIC DNA]</scope>
    <source>
        <strain evidence="2">PS312</strain>
    </source>
</reference>
<dbReference type="PANTHER" id="PTHR37971:SF1">
    <property type="entry name" value="ANTIBACTERIAL FACTOR-RELATED PEPTIDE 1-RELATED"/>
    <property type="match status" value="1"/>
</dbReference>
<gene>
    <name evidence="1" type="primary">WBGene00091207</name>
</gene>
<dbReference type="AlphaFoldDB" id="A0A2A6BST3"/>